<evidence type="ECO:0000313" key="1">
    <source>
        <dbReference type="EMBL" id="GAA3713273.1"/>
    </source>
</evidence>
<evidence type="ECO:0008006" key="3">
    <source>
        <dbReference type="Google" id="ProtNLM"/>
    </source>
</evidence>
<proteinExistence type="predicted"/>
<accession>A0ABP7E7P2</accession>
<keyword evidence="2" id="KW-1185">Reference proteome</keyword>
<sequence>MVRRVTYPEVIPISYEPDYHTDRIGRWRDGQFLGGVVPAFRKGYSRTEDWLSHKRWYAVLHRFGPEGHYLDSRVECTGAEDRHRESVDAADRRLSKWLAELPGLEFGDIAIRPFRLEFDGVVFGLILEDHEGEECAELYPHDLGFYAPWDGLYDT</sequence>
<gene>
    <name evidence="1" type="ORF">GCM10022224_093530</name>
</gene>
<protein>
    <recommendedName>
        <fullName evidence="3">Formate hydrogenlyase regulatory protein HycA</fullName>
    </recommendedName>
</protein>
<name>A0ABP7E7P2_9ACTN</name>
<organism evidence="1 2">
    <name type="scientific">Nonomuraea antimicrobica</name>
    <dbReference type="NCBI Taxonomy" id="561173"/>
    <lineage>
        <taxon>Bacteria</taxon>
        <taxon>Bacillati</taxon>
        <taxon>Actinomycetota</taxon>
        <taxon>Actinomycetes</taxon>
        <taxon>Streptosporangiales</taxon>
        <taxon>Streptosporangiaceae</taxon>
        <taxon>Nonomuraea</taxon>
    </lineage>
</organism>
<evidence type="ECO:0000313" key="2">
    <source>
        <dbReference type="Proteomes" id="UP001500902"/>
    </source>
</evidence>
<reference evidence="2" key="1">
    <citation type="journal article" date="2019" name="Int. J. Syst. Evol. Microbiol.">
        <title>The Global Catalogue of Microorganisms (GCM) 10K type strain sequencing project: providing services to taxonomists for standard genome sequencing and annotation.</title>
        <authorList>
            <consortium name="The Broad Institute Genomics Platform"/>
            <consortium name="The Broad Institute Genome Sequencing Center for Infectious Disease"/>
            <person name="Wu L."/>
            <person name="Ma J."/>
        </authorList>
    </citation>
    <scope>NUCLEOTIDE SEQUENCE [LARGE SCALE GENOMIC DNA]</scope>
    <source>
        <strain evidence="2">JCM 16904</strain>
    </source>
</reference>
<dbReference type="EMBL" id="BAAAZP010000219">
    <property type="protein sequence ID" value="GAA3713273.1"/>
    <property type="molecule type" value="Genomic_DNA"/>
</dbReference>
<dbReference type="Proteomes" id="UP001500902">
    <property type="component" value="Unassembled WGS sequence"/>
</dbReference>
<comment type="caution">
    <text evidence="1">The sequence shown here is derived from an EMBL/GenBank/DDBJ whole genome shotgun (WGS) entry which is preliminary data.</text>
</comment>